<reference evidence="6" key="2">
    <citation type="submission" date="2020-09" db="EMBL/GenBank/DDBJ databases">
        <authorList>
            <person name="Sun Q."/>
            <person name="Zhou Y."/>
        </authorList>
    </citation>
    <scope>NUCLEOTIDE SEQUENCE</scope>
    <source>
        <strain evidence="6">CGMCC 1.10998</strain>
    </source>
</reference>
<evidence type="ECO:0000259" key="5">
    <source>
        <dbReference type="PROSITE" id="PS50850"/>
    </source>
</evidence>
<dbReference type="PANTHER" id="PTHR23537:SF1">
    <property type="entry name" value="SUGAR TRANSPORTER"/>
    <property type="match status" value="1"/>
</dbReference>
<feature type="transmembrane region" description="Helical" evidence="4">
    <location>
        <begin position="287"/>
        <end position="305"/>
    </location>
</feature>
<reference evidence="6" key="1">
    <citation type="journal article" date="2014" name="Int. J. Syst. Evol. Microbiol.">
        <title>Complete genome sequence of Corynebacterium casei LMG S-19264T (=DSM 44701T), isolated from a smear-ripened cheese.</title>
        <authorList>
            <consortium name="US DOE Joint Genome Institute (JGI-PGF)"/>
            <person name="Walter F."/>
            <person name="Albersmeier A."/>
            <person name="Kalinowski J."/>
            <person name="Ruckert C."/>
        </authorList>
    </citation>
    <scope>NUCLEOTIDE SEQUENCE</scope>
    <source>
        <strain evidence="6">CGMCC 1.10998</strain>
    </source>
</reference>
<protein>
    <submittedName>
        <fullName evidence="6">MFS transporter</fullName>
    </submittedName>
</protein>
<evidence type="ECO:0000256" key="1">
    <source>
        <dbReference type="ARBA" id="ARBA00022692"/>
    </source>
</evidence>
<keyword evidence="3 4" id="KW-0472">Membrane</keyword>
<name>A0A916U2A5_9BURK</name>
<dbReference type="PANTHER" id="PTHR23537">
    <property type="match status" value="1"/>
</dbReference>
<dbReference type="InterPro" id="IPR010645">
    <property type="entry name" value="MFS_4"/>
</dbReference>
<accession>A0A916U2A5</accession>
<feature type="transmembrane region" description="Helical" evidence="4">
    <location>
        <begin position="222"/>
        <end position="248"/>
    </location>
</feature>
<evidence type="ECO:0000256" key="4">
    <source>
        <dbReference type="SAM" id="Phobius"/>
    </source>
</evidence>
<feature type="transmembrane region" description="Helical" evidence="4">
    <location>
        <begin position="62"/>
        <end position="79"/>
    </location>
</feature>
<dbReference type="Gene3D" id="1.20.1250.20">
    <property type="entry name" value="MFS general substrate transporter like domains"/>
    <property type="match status" value="2"/>
</dbReference>
<evidence type="ECO:0000256" key="2">
    <source>
        <dbReference type="ARBA" id="ARBA00022989"/>
    </source>
</evidence>
<gene>
    <name evidence="6" type="ORF">GCM10011396_00980</name>
</gene>
<dbReference type="GO" id="GO:0005886">
    <property type="term" value="C:plasma membrane"/>
    <property type="evidence" value="ECO:0007669"/>
    <property type="project" value="TreeGrafter"/>
</dbReference>
<dbReference type="InterPro" id="IPR020846">
    <property type="entry name" value="MFS_dom"/>
</dbReference>
<feature type="transmembrane region" description="Helical" evidence="4">
    <location>
        <begin position="111"/>
        <end position="135"/>
    </location>
</feature>
<sequence length="400" mass="41369">MISIIDTVPLRRGSTSEIFVAIGLSIGAAVSLGFSRFAYALLLPAMRESLHWTYVEAGGMNTANAVGYVIGAAAGAWFSKRLGIKTSFLVSLALSGQVLLLTGLVDSYNVLMLLRFIGGLTTAVTFVVGVSLAAGVAPDASPARSSLLLAIYITGVGSGIVISGLLIPPILAKLGASGWEHGWLYMGFIAILAMVPAIAATRAVPEQLSPDSGVLPMKEAAFLWPTFISYALFGAGYVSYMTFIIVLIRQSGSSALYAAGFWIVLGMASVIGTLLWGRVLTKMREGVGAGVVAIVVLFGTLPTLIWPSLSAAFVSAIIFGGSFMAGPTAVTVMVRKLLAPKIWTAAISALTVAFAVGQAVGPLLSGYVSDMTGSVSAGLWISPVLLIASAIAAVCQKARQ</sequence>
<organism evidence="6 7">
    <name type="scientific">Undibacterium terreum</name>
    <dbReference type="NCBI Taxonomy" id="1224302"/>
    <lineage>
        <taxon>Bacteria</taxon>
        <taxon>Pseudomonadati</taxon>
        <taxon>Pseudomonadota</taxon>
        <taxon>Betaproteobacteria</taxon>
        <taxon>Burkholderiales</taxon>
        <taxon>Oxalobacteraceae</taxon>
        <taxon>Undibacterium</taxon>
    </lineage>
</organism>
<keyword evidence="7" id="KW-1185">Reference proteome</keyword>
<keyword evidence="1 4" id="KW-0812">Transmembrane</keyword>
<feature type="transmembrane region" description="Helical" evidence="4">
    <location>
        <begin position="342"/>
        <end position="365"/>
    </location>
</feature>
<dbReference type="AlphaFoldDB" id="A0A916U2A5"/>
<comment type="caution">
    <text evidence="6">The sequence shown here is derived from an EMBL/GenBank/DDBJ whole genome shotgun (WGS) entry which is preliminary data.</text>
</comment>
<dbReference type="GO" id="GO:0022857">
    <property type="term" value="F:transmembrane transporter activity"/>
    <property type="evidence" value="ECO:0007669"/>
    <property type="project" value="InterPro"/>
</dbReference>
<evidence type="ECO:0000313" key="6">
    <source>
        <dbReference type="EMBL" id="GGC57978.1"/>
    </source>
</evidence>
<feature type="transmembrane region" description="Helical" evidence="4">
    <location>
        <begin position="147"/>
        <end position="171"/>
    </location>
</feature>
<dbReference type="InterPro" id="IPR036259">
    <property type="entry name" value="MFS_trans_sf"/>
</dbReference>
<feature type="transmembrane region" description="Helical" evidence="4">
    <location>
        <begin position="183"/>
        <end position="201"/>
    </location>
</feature>
<dbReference type="PROSITE" id="PS50850">
    <property type="entry name" value="MFS"/>
    <property type="match status" value="1"/>
</dbReference>
<dbReference type="SUPFAM" id="SSF103473">
    <property type="entry name" value="MFS general substrate transporter"/>
    <property type="match status" value="1"/>
</dbReference>
<feature type="domain" description="Major facilitator superfamily (MFS) profile" evidence="5">
    <location>
        <begin position="21"/>
        <end position="400"/>
    </location>
</feature>
<evidence type="ECO:0000313" key="7">
    <source>
        <dbReference type="Proteomes" id="UP000637423"/>
    </source>
</evidence>
<dbReference type="RefSeq" id="WP_188564045.1">
    <property type="nucleotide sequence ID" value="NZ_BMED01000001.1"/>
</dbReference>
<dbReference type="Pfam" id="PF06779">
    <property type="entry name" value="MFS_4"/>
    <property type="match status" value="1"/>
</dbReference>
<keyword evidence="2 4" id="KW-1133">Transmembrane helix</keyword>
<evidence type="ECO:0000256" key="3">
    <source>
        <dbReference type="ARBA" id="ARBA00023136"/>
    </source>
</evidence>
<feature type="transmembrane region" description="Helical" evidence="4">
    <location>
        <begin position="18"/>
        <end position="42"/>
    </location>
</feature>
<dbReference type="Proteomes" id="UP000637423">
    <property type="component" value="Unassembled WGS sequence"/>
</dbReference>
<feature type="transmembrane region" description="Helical" evidence="4">
    <location>
        <begin position="311"/>
        <end position="330"/>
    </location>
</feature>
<feature type="transmembrane region" description="Helical" evidence="4">
    <location>
        <begin position="254"/>
        <end position="275"/>
    </location>
</feature>
<feature type="transmembrane region" description="Helical" evidence="4">
    <location>
        <begin position="377"/>
        <end position="395"/>
    </location>
</feature>
<dbReference type="EMBL" id="BMED01000001">
    <property type="protein sequence ID" value="GGC57978.1"/>
    <property type="molecule type" value="Genomic_DNA"/>
</dbReference>
<proteinExistence type="predicted"/>
<feature type="transmembrane region" description="Helical" evidence="4">
    <location>
        <begin position="86"/>
        <end position="105"/>
    </location>
</feature>